<sequence>MVVRRGLIEWQRHREISINFECIQRYLGGSMRQLEMGLNGTEEDMLKAMITVKRGTIRTTGWKSSI</sequence>
<protein>
    <recommendedName>
        <fullName evidence="3">Transposase</fullName>
    </recommendedName>
</protein>
<dbReference type="EMBL" id="BAABKX010000019">
    <property type="protein sequence ID" value="GAA5061395.1"/>
    <property type="molecule type" value="Genomic_DNA"/>
</dbReference>
<dbReference type="AlphaFoldDB" id="A0AAV3UP57"/>
<proteinExistence type="predicted"/>
<organism evidence="1 2">
    <name type="scientific">Haladaptatus pallidirubidus</name>
    <dbReference type="NCBI Taxonomy" id="1008152"/>
    <lineage>
        <taxon>Archaea</taxon>
        <taxon>Methanobacteriati</taxon>
        <taxon>Methanobacteriota</taxon>
        <taxon>Stenosarchaea group</taxon>
        <taxon>Halobacteria</taxon>
        <taxon>Halobacteriales</taxon>
        <taxon>Haladaptataceae</taxon>
        <taxon>Haladaptatus</taxon>
    </lineage>
</organism>
<evidence type="ECO:0000313" key="2">
    <source>
        <dbReference type="Proteomes" id="UP001501729"/>
    </source>
</evidence>
<evidence type="ECO:0000313" key="1">
    <source>
        <dbReference type="EMBL" id="GAA5061395.1"/>
    </source>
</evidence>
<keyword evidence="2" id="KW-1185">Reference proteome</keyword>
<gene>
    <name evidence="1" type="ORF">GCM10025751_47630</name>
</gene>
<accession>A0AAV3UP57</accession>
<name>A0AAV3UP57_9EURY</name>
<evidence type="ECO:0008006" key="3">
    <source>
        <dbReference type="Google" id="ProtNLM"/>
    </source>
</evidence>
<comment type="caution">
    <text evidence="1">The sequence shown here is derived from an EMBL/GenBank/DDBJ whole genome shotgun (WGS) entry which is preliminary data.</text>
</comment>
<dbReference type="Proteomes" id="UP001501729">
    <property type="component" value="Unassembled WGS sequence"/>
</dbReference>
<reference evidence="1 2" key="1">
    <citation type="journal article" date="2019" name="Int. J. Syst. Evol. Microbiol.">
        <title>The Global Catalogue of Microorganisms (GCM) 10K type strain sequencing project: providing services to taxonomists for standard genome sequencing and annotation.</title>
        <authorList>
            <consortium name="The Broad Institute Genomics Platform"/>
            <consortium name="The Broad Institute Genome Sequencing Center for Infectious Disease"/>
            <person name="Wu L."/>
            <person name="Ma J."/>
        </authorList>
    </citation>
    <scope>NUCLEOTIDE SEQUENCE [LARGE SCALE GENOMIC DNA]</scope>
    <source>
        <strain evidence="1 2">JCM 17504</strain>
    </source>
</reference>